<feature type="domain" description="Superoxide dismutase copper/zinc binding" evidence="2">
    <location>
        <begin position="21"/>
        <end position="146"/>
    </location>
</feature>
<evidence type="ECO:0000313" key="4">
    <source>
        <dbReference type="Proteomes" id="UP000479190"/>
    </source>
</evidence>
<organism evidence="3 4">
    <name type="scientific">Trichogramma brassicae</name>
    <dbReference type="NCBI Taxonomy" id="86971"/>
    <lineage>
        <taxon>Eukaryota</taxon>
        <taxon>Metazoa</taxon>
        <taxon>Ecdysozoa</taxon>
        <taxon>Arthropoda</taxon>
        <taxon>Hexapoda</taxon>
        <taxon>Insecta</taxon>
        <taxon>Pterygota</taxon>
        <taxon>Neoptera</taxon>
        <taxon>Endopterygota</taxon>
        <taxon>Hymenoptera</taxon>
        <taxon>Apocrita</taxon>
        <taxon>Proctotrupomorpha</taxon>
        <taxon>Chalcidoidea</taxon>
        <taxon>Trichogrammatidae</taxon>
        <taxon>Trichogramma</taxon>
    </lineage>
</organism>
<accession>A0A6H5HVH7</accession>
<reference evidence="3 4" key="1">
    <citation type="submission" date="2020-02" db="EMBL/GenBank/DDBJ databases">
        <authorList>
            <person name="Ferguson B K."/>
        </authorList>
    </citation>
    <scope>NUCLEOTIDE SEQUENCE [LARGE SCALE GENOMIC DNA]</scope>
</reference>
<protein>
    <recommendedName>
        <fullName evidence="2">Superoxide dismutase copper/zinc binding domain-containing protein</fullName>
    </recommendedName>
</protein>
<dbReference type="EMBL" id="CADCXV010000313">
    <property type="protein sequence ID" value="CAB0029439.1"/>
    <property type="molecule type" value="Genomic_DNA"/>
</dbReference>
<feature type="compositionally biased region" description="Polar residues" evidence="1">
    <location>
        <begin position="400"/>
        <end position="413"/>
    </location>
</feature>
<dbReference type="PANTHER" id="PTHR20910">
    <property type="entry name" value="AGAP001623-PA"/>
    <property type="match status" value="1"/>
</dbReference>
<dbReference type="Proteomes" id="UP000479190">
    <property type="component" value="Unassembled WGS sequence"/>
</dbReference>
<evidence type="ECO:0000259" key="2">
    <source>
        <dbReference type="Pfam" id="PF00080"/>
    </source>
</evidence>
<name>A0A6H5HVH7_9HYME</name>
<dbReference type="OrthoDB" id="159229at2759"/>
<dbReference type="InterPro" id="IPR053257">
    <property type="entry name" value="Cu-only_SOD"/>
</dbReference>
<dbReference type="AlphaFoldDB" id="A0A6H5HVH7"/>
<dbReference type="InterPro" id="IPR036423">
    <property type="entry name" value="SOD-like_Cu/Zn_dom_sf"/>
</dbReference>
<feature type="compositionally biased region" description="Basic residues" evidence="1">
    <location>
        <begin position="300"/>
        <end position="311"/>
    </location>
</feature>
<dbReference type="PANTHER" id="PTHR20910:SF1">
    <property type="entry name" value="SUPEROXIDE DISMUTASE COPPER_ZINC BINDING DOMAIN-CONTAINING PROTEIN"/>
    <property type="match status" value="1"/>
</dbReference>
<sequence>MNRRKAVAKNWFGNGEESKIAGKLEFIQESPYDVTDVEVHLEGLETKMSGYHVHMTPVEIDLEFPCDDTTLYGHWNPLGVDPNAAPPPTTGSSDQYELGDLSGKFGTLDGRKHYDSVYNDTQLPLFGPRSIIGRSIVVHKKEKNLRWACTTIERGYSPAEAREIRAIASFHHPNGFAYGYIRMTQLIYKDGSQSDTVIEVNLRHPGKYNTNVTRNHNWAIYVNPVGVDATVKVRNTRCVAGGYRWNPYFTQLADPLNVSPSLLFAFCTPLPILIPISVSIRAGGLVQAGVRPGLAAALPRGRRVGARRPDRHRPETPGARRSEFPARGPGHGHGQVHRHSRARLRTLSLRLRQHRAGQRHHQVRQYKETTAIRGRKRTTWRIISRRSSRAKDASIRTPPKSESTICRPGSTRSFSNAPRRARLFADTSKRFCTSTTCIAATFSIPSPSEISAMTYIRIVYKILMNACRFYKSLNTVRWKHSTTSARLRSRKEPGITHRDMVLTQFGFVGYVLLSPGDLSLTDAREDREAFNHFWRVTGHLLGIPDEYD</sequence>
<dbReference type="Gene3D" id="2.60.40.200">
    <property type="entry name" value="Superoxide dismutase, copper/zinc binding domain"/>
    <property type="match status" value="2"/>
</dbReference>
<feature type="region of interest" description="Disordered" evidence="1">
    <location>
        <begin position="385"/>
        <end position="413"/>
    </location>
</feature>
<keyword evidence="4" id="KW-1185">Reference proteome</keyword>
<dbReference type="GO" id="GO:0006801">
    <property type="term" value="P:superoxide metabolic process"/>
    <property type="evidence" value="ECO:0007669"/>
    <property type="project" value="InterPro"/>
</dbReference>
<gene>
    <name evidence="3" type="ORF">TBRA_LOCUS1476</name>
</gene>
<dbReference type="GO" id="GO:0046872">
    <property type="term" value="F:metal ion binding"/>
    <property type="evidence" value="ECO:0007669"/>
    <property type="project" value="InterPro"/>
</dbReference>
<dbReference type="InterPro" id="IPR001424">
    <property type="entry name" value="SOD_Cu_Zn_dom"/>
</dbReference>
<dbReference type="SUPFAM" id="SSF49329">
    <property type="entry name" value="Cu,Zn superoxide dismutase-like"/>
    <property type="match status" value="2"/>
</dbReference>
<feature type="compositionally biased region" description="Basic and acidic residues" evidence="1">
    <location>
        <begin position="312"/>
        <end position="324"/>
    </location>
</feature>
<feature type="region of interest" description="Disordered" evidence="1">
    <location>
        <begin position="300"/>
        <end position="340"/>
    </location>
</feature>
<evidence type="ECO:0000313" key="3">
    <source>
        <dbReference type="EMBL" id="CAB0029439.1"/>
    </source>
</evidence>
<dbReference type="Pfam" id="PF00080">
    <property type="entry name" value="Sod_Cu"/>
    <property type="match status" value="1"/>
</dbReference>
<evidence type="ECO:0000256" key="1">
    <source>
        <dbReference type="SAM" id="MobiDB-lite"/>
    </source>
</evidence>
<proteinExistence type="predicted"/>